<keyword evidence="4" id="KW-1185">Reference proteome</keyword>
<name>A0A433QB75_9FUNG</name>
<accession>A0A433QB75</accession>
<evidence type="ECO:0000256" key="1">
    <source>
        <dbReference type="SAM" id="MobiDB-lite"/>
    </source>
</evidence>
<dbReference type="PROSITE" id="PS51257">
    <property type="entry name" value="PROKAR_LIPOPROTEIN"/>
    <property type="match status" value="1"/>
</dbReference>
<feature type="compositionally biased region" description="Polar residues" evidence="1">
    <location>
        <begin position="227"/>
        <end position="246"/>
    </location>
</feature>
<sequence length="296" mass="32530">MKFAVAITTVAALFAPQVLAGCYDGQSTIPFTLYWVAKQGTTDVDNNGNTLHLSGDKTHPIKSKGQTIAMVDKNTFEKSVMEGTCLLEDGRLINLNSPPNDFFTLDRGITPYGVGYDTNIPLIPFVSIATNDMSHGQKVYVNELDGKKLPNGRIHNGCLRKDDDSWSFGSCHIDWFVLSYDNYVVFNTLEKVHATIQDCEILDYITPSVKLWALLGKGKGKGGPLSFKQSNKHNSTAANPKSTDTNTKTKKGSKPLPKNVKIKGAPQNCRNDNDCPGRSCCHPDKKMCTMDAKICF</sequence>
<feature type="chain" id="PRO_5019568918" evidence="2">
    <location>
        <begin position="21"/>
        <end position="296"/>
    </location>
</feature>
<keyword evidence="2" id="KW-0732">Signal</keyword>
<evidence type="ECO:0000313" key="4">
    <source>
        <dbReference type="Proteomes" id="UP000274822"/>
    </source>
</evidence>
<proteinExistence type="predicted"/>
<feature type="region of interest" description="Disordered" evidence="1">
    <location>
        <begin position="224"/>
        <end position="259"/>
    </location>
</feature>
<dbReference type="EMBL" id="RBNJ01009302">
    <property type="protein sequence ID" value="RUS26974.1"/>
    <property type="molecule type" value="Genomic_DNA"/>
</dbReference>
<gene>
    <name evidence="3" type="ORF">BC938DRAFT_483878</name>
</gene>
<reference evidence="3 4" key="1">
    <citation type="journal article" date="2018" name="New Phytol.">
        <title>Phylogenomics of Endogonaceae and evolution of mycorrhizas within Mucoromycota.</title>
        <authorList>
            <person name="Chang Y."/>
            <person name="Desiro A."/>
            <person name="Na H."/>
            <person name="Sandor L."/>
            <person name="Lipzen A."/>
            <person name="Clum A."/>
            <person name="Barry K."/>
            <person name="Grigoriev I.V."/>
            <person name="Martin F.M."/>
            <person name="Stajich J.E."/>
            <person name="Smith M.E."/>
            <person name="Bonito G."/>
            <person name="Spatafora J.W."/>
        </authorList>
    </citation>
    <scope>NUCLEOTIDE SEQUENCE [LARGE SCALE GENOMIC DNA]</scope>
    <source>
        <strain evidence="3 4">AD002</strain>
    </source>
</reference>
<evidence type="ECO:0000256" key="2">
    <source>
        <dbReference type="SAM" id="SignalP"/>
    </source>
</evidence>
<feature type="signal peptide" evidence="2">
    <location>
        <begin position="1"/>
        <end position="20"/>
    </location>
</feature>
<dbReference type="AlphaFoldDB" id="A0A433QB75"/>
<organism evidence="3 4">
    <name type="scientific">Jimgerdemannia flammicorona</name>
    <dbReference type="NCBI Taxonomy" id="994334"/>
    <lineage>
        <taxon>Eukaryota</taxon>
        <taxon>Fungi</taxon>
        <taxon>Fungi incertae sedis</taxon>
        <taxon>Mucoromycota</taxon>
        <taxon>Mucoromycotina</taxon>
        <taxon>Endogonomycetes</taxon>
        <taxon>Endogonales</taxon>
        <taxon>Endogonaceae</taxon>
        <taxon>Jimgerdemannia</taxon>
    </lineage>
</organism>
<dbReference type="Proteomes" id="UP000274822">
    <property type="component" value="Unassembled WGS sequence"/>
</dbReference>
<protein>
    <submittedName>
        <fullName evidence="3">Uncharacterized protein</fullName>
    </submittedName>
</protein>
<comment type="caution">
    <text evidence="3">The sequence shown here is derived from an EMBL/GenBank/DDBJ whole genome shotgun (WGS) entry which is preliminary data.</text>
</comment>
<evidence type="ECO:0000313" key="3">
    <source>
        <dbReference type="EMBL" id="RUS26974.1"/>
    </source>
</evidence>